<dbReference type="EMBL" id="JAUTXT010000004">
    <property type="protein sequence ID" value="KAK3678461.1"/>
    <property type="molecule type" value="Genomic_DNA"/>
</dbReference>
<reference evidence="2" key="1">
    <citation type="submission" date="2023-07" db="EMBL/GenBank/DDBJ databases">
        <title>Black Yeasts Isolated from many extreme environments.</title>
        <authorList>
            <person name="Coleine C."/>
            <person name="Stajich J.E."/>
            <person name="Selbmann L."/>
        </authorList>
    </citation>
    <scope>NUCLEOTIDE SEQUENCE</scope>
    <source>
        <strain evidence="2">CCFEE 5485</strain>
    </source>
</reference>
<organism evidence="2 3">
    <name type="scientific">Recurvomyces mirabilis</name>
    <dbReference type="NCBI Taxonomy" id="574656"/>
    <lineage>
        <taxon>Eukaryota</taxon>
        <taxon>Fungi</taxon>
        <taxon>Dikarya</taxon>
        <taxon>Ascomycota</taxon>
        <taxon>Pezizomycotina</taxon>
        <taxon>Dothideomycetes</taxon>
        <taxon>Dothideomycetidae</taxon>
        <taxon>Mycosphaerellales</taxon>
        <taxon>Teratosphaeriaceae</taxon>
        <taxon>Recurvomyces</taxon>
    </lineage>
</organism>
<evidence type="ECO:0000313" key="2">
    <source>
        <dbReference type="EMBL" id="KAK3678461.1"/>
    </source>
</evidence>
<feature type="region of interest" description="Disordered" evidence="1">
    <location>
        <begin position="115"/>
        <end position="136"/>
    </location>
</feature>
<keyword evidence="3" id="KW-1185">Reference proteome</keyword>
<evidence type="ECO:0000313" key="3">
    <source>
        <dbReference type="Proteomes" id="UP001274830"/>
    </source>
</evidence>
<sequence length="513" mass="57169">MAQTEQQTLTRVFKDRQITLDEGVSKAFNDNATSHELTSWVQEYLQPDTLLTRDELNFHNNRFKSGALATTGDGLSHRALEDAEFEAAIQSLETSTAAIEKQCQTMEEQKRALQQLKTSNSSSTTAVSRQQERQVESARHKAQLDFEITELADSIQEQILSSTKQVSTTAGSLPAGVDRVLEKDDRLLDGLQKILPRITNTSQDSDALAAEVERLCQVLTTLMAQEVRVRIDSAYNSHAPSTPKTNGHTPKDTEKQRDSLLAELSELSGEIDSLATMAVEGKYRQPILRELKDAGSDTEAKRARWTEYMLATMHFLTNRLATLDNHAQHLHTYQAAIVELNAAHQTVTAKPLDPRHETQAAVKSPATPVAKGLKPLRLVQANISEPQDAVSQLLRSFDIRVKDSTDTARLLQALTQAKQDRHARVQQLSKSTERGISDQLADSITKSDHDLQDLLSAVYAHTSYGTIRLQDEDLRSRVEELEVVTEGLSDEMRGLDVEGLTQEIRKKQKEMLG</sequence>
<evidence type="ECO:0000256" key="1">
    <source>
        <dbReference type="SAM" id="MobiDB-lite"/>
    </source>
</evidence>
<gene>
    <name evidence="2" type="ORF">LTR78_001758</name>
</gene>
<feature type="compositionally biased region" description="Polar residues" evidence="1">
    <location>
        <begin position="115"/>
        <end position="129"/>
    </location>
</feature>
<feature type="region of interest" description="Disordered" evidence="1">
    <location>
        <begin position="234"/>
        <end position="255"/>
    </location>
</feature>
<proteinExistence type="predicted"/>
<protein>
    <submittedName>
        <fullName evidence="2">Uncharacterized protein</fullName>
    </submittedName>
</protein>
<comment type="caution">
    <text evidence="2">The sequence shown here is derived from an EMBL/GenBank/DDBJ whole genome shotgun (WGS) entry which is preliminary data.</text>
</comment>
<name>A0AAE0WUI8_9PEZI</name>
<dbReference type="AlphaFoldDB" id="A0AAE0WUI8"/>
<dbReference type="Proteomes" id="UP001274830">
    <property type="component" value="Unassembled WGS sequence"/>
</dbReference>
<accession>A0AAE0WUI8</accession>
<feature type="compositionally biased region" description="Polar residues" evidence="1">
    <location>
        <begin position="234"/>
        <end position="248"/>
    </location>
</feature>